<proteinExistence type="predicted"/>
<accession>A0ABN5B7P9</accession>
<reference evidence="2 3" key="1">
    <citation type="submission" date="2017-03" db="EMBL/GenBank/DDBJ databases">
        <title>Complete genome sequence of Blastomonas fulva degrading microcsystin LR.</title>
        <authorList>
            <person name="Lee H.-g."/>
            <person name="Jin L."/>
            <person name="oh H.-M."/>
        </authorList>
    </citation>
    <scope>NUCLEOTIDE SEQUENCE [LARGE SCALE GENOMIC DNA]</scope>
    <source>
        <strain evidence="2 3">T2</strain>
    </source>
</reference>
<dbReference type="Gene3D" id="3.10.450.50">
    <property type="match status" value="1"/>
</dbReference>
<sequence>MKMTIEDIIAREEIRACIARVARGEDRRDALMIESSFCANARLDFGVFAGAFADYLSWVIPGSQAISNTQHQLGQSHIELCGDTALVETQVTSYHRIDYGAGEEHDVVIGGRYLDRLTLREGSWRIASRTMLYDWHQDWGKSVDWSQGLLGMQFSAPHFSGRAKGDWSMDFFNAD</sequence>
<protein>
    <recommendedName>
        <fullName evidence="1">SnoaL-like domain-containing protein</fullName>
    </recommendedName>
</protein>
<name>A0ABN5B7P9_9SPHN</name>
<gene>
    <name evidence="2" type="ORF">B5J99_13065</name>
</gene>
<dbReference type="GeneID" id="303486505"/>
<evidence type="ECO:0000313" key="2">
    <source>
        <dbReference type="EMBL" id="ASR52271.1"/>
    </source>
</evidence>
<organism evidence="2 3">
    <name type="scientific">Blastomonas fulva</name>
    <dbReference type="NCBI Taxonomy" id="1550728"/>
    <lineage>
        <taxon>Bacteria</taxon>
        <taxon>Pseudomonadati</taxon>
        <taxon>Pseudomonadota</taxon>
        <taxon>Alphaproteobacteria</taxon>
        <taxon>Sphingomonadales</taxon>
        <taxon>Sphingomonadaceae</taxon>
        <taxon>Blastomonas</taxon>
    </lineage>
</organism>
<dbReference type="InterPro" id="IPR037401">
    <property type="entry name" value="SnoaL-like"/>
</dbReference>
<evidence type="ECO:0000313" key="3">
    <source>
        <dbReference type="Proteomes" id="UP000258016"/>
    </source>
</evidence>
<dbReference type="EMBL" id="CP020083">
    <property type="protein sequence ID" value="ASR52271.1"/>
    <property type="molecule type" value="Genomic_DNA"/>
</dbReference>
<feature type="domain" description="SnoaL-like" evidence="1">
    <location>
        <begin position="8"/>
        <end position="130"/>
    </location>
</feature>
<dbReference type="Pfam" id="PF13577">
    <property type="entry name" value="SnoaL_4"/>
    <property type="match status" value="1"/>
</dbReference>
<keyword evidence="3" id="KW-1185">Reference proteome</keyword>
<dbReference type="RefSeq" id="WP_117352619.1">
    <property type="nucleotide sequence ID" value="NZ_CP020083.1"/>
</dbReference>
<dbReference type="SUPFAM" id="SSF54427">
    <property type="entry name" value="NTF2-like"/>
    <property type="match status" value="1"/>
</dbReference>
<evidence type="ECO:0000259" key="1">
    <source>
        <dbReference type="Pfam" id="PF13577"/>
    </source>
</evidence>
<dbReference type="InterPro" id="IPR032710">
    <property type="entry name" value="NTF2-like_dom_sf"/>
</dbReference>
<dbReference type="Proteomes" id="UP000258016">
    <property type="component" value="Chromosome"/>
</dbReference>